<evidence type="ECO:0000313" key="7">
    <source>
        <dbReference type="EMBL" id="KAK2079184.1"/>
    </source>
</evidence>
<comment type="caution">
    <text evidence="7">The sequence shown here is derived from an EMBL/GenBank/DDBJ whole genome shotgun (WGS) entry which is preliminary data.</text>
</comment>
<gene>
    <name evidence="7" type="ORF">QBZ16_002875</name>
</gene>
<keyword evidence="3 5" id="KW-0560">Oxidoreductase</keyword>
<evidence type="ECO:0000256" key="4">
    <source>
        <dbReference type="ARBA" id="ARBA00023004"/>
    </source>
</evidence>
<evidence type="ECO:0000256" key="1">
    <source>
        <dbReference type="ARBA" id="ARBA00008056"/>
    </source>
</evidence>
<proteinExistence type="inferred from homology"/>
<reference evidence="7" key="1">
    <citation type="submission" date="2021-01" db="EMBL/GenBank/DDBJ databases">
        <authorList>
            <person name="Eckstrom K.M.E."/>
        </authorList>
    </citation>
    <scope>NUCLEOTIDE SEQUENCE</scope>
    <source>
        <strain evidence="7">UVCC 0001</strain>
    </source>
</reference>
<dbReference type="PANTHER" id="PTHR10209">
    <property type="entry name" value="OXIDOREDUCTASE, 2OG-FE II OXYGENASE FAMILY PROTEIN"/>
    <property type="match status" value="1"/>
</dbReference>
<evidence type="ECO:0000259" key="6">
    <source>
        <dbReference type="PROSITE" id="PS51471"/>
    </source>
</evidence>
<name>A0AAD9MHW2_PROWI</name>
<dbReference type="GO" id="GO:0051213">
    <property type="term" value="F:dioxygenase activity"/>
    <property type="evidence" value="ECO:0007669"/>
    <property type="project" value="UniProtKB-ARBA"/>
</dbReference>
<dbReference type="InterPro" id="IPR027443">
    <property type="entry name" value="IPNS-like_sf"/>
</dbReference>
<dbReference type="Pfam" id="PF14226">
    <property type="entry name" value="DIOX_N"/>
    <property type="match status" value="1"/>
</dbReference>
<dbReference type="Pfam" id="PF03171">
    <property type="entry name" value="2OG-FeII_Oxy"/>
    <property type="match status" value="1"/>
</dbReference>
<protein>
    <recommendedName>
        <fullName evidence="6">Fe2OG dioxygenase domain-containing protein</fullName>
    </recommendedName>
</protein>
<keyword evidence="8" id="KW-1185">Reference proteome</keyword>
<comment type="similarity">
    <text evidence="1 5">Belongs to the iron/ascorbate-dependent oxidoreductase family.</text>
</comment>
<dbReference type="SUPFAM" id="SSF51197">
    <property type="entry name" value="Clavaminate synthase-like"/>
    <property type="match status" value="1"/>
</dbReference>
<dbReference type="EMBL" id="JASFZW010000003">
    <property type="protein sequence ID" value="KAK2079184.1"/>
    <property type="molecule type" value="Genomic_DNA"/>
</dbReference>
<evidence type="ECO:0000313" key="8">
    <source>
        <dbReference type="Proteomes" id="UP001255856"/>
    </source>
</evidence>
<keyword evidence="4 5" id="KW-0408">Iron</keyword>
<sequence length="329" mass="37069">MFDAVFPTRRNPSPTTQIPVVDFSQSEEVVVETWRKACLDHGFLYVKNHGIPAEVIDAFMEKQRQFFALPKEAKESIILDGNNRGYTPFLESTLDPQQSKRPDTHEGLYFGREVAPDSEEGKLPLHGPNQWPAEELLPGYRAATWAYYQALTELNRRTLPVLALSLGLERRHFDPLFERAIASLRPLHYSAEAAAPEQGQFSAGAHCDYGCLTFLLTDGTPGLQVYLGDKWHDVPYIPGTLVINLGDMLERWTGGRYRSTMHRVVNTSGRERFSAAFFVEPNFETVVEVFPQEGGTKYEPIQCGEYILEKYRTTYSVKTAAAAEQAIAA</sequence>
<dbReference type="PANTHER" id="PTHR10209:SF867">
    <property type="entry name" value="2-OXOGLUTARATE (2OG) AND FE(II)-DEPENDENT OXYGENASE SUPERFAMILY PROTEIN"/>
    <property type="match status" value="1"/>
</dbReference>
<dbReference type="InterPro" id="IPR044861">
    <property type="entry name" value="IPNS-like_FE2OG_OXY"/>
</dbReference>
<evidence type="ECO:0000256" key="3">
    <source>
        <dbReference type="ARBA" id="ARBA00023002"/>
    </source>
</evidence>
<dbReference type="GO" id="GO:0046872">
    <property type="term" value="F:metal ion binding"/>
    <property type="evidence" value="ECO:0007669"/>
    <property type="project" value="UniProtKB-KW"/>
</dbReference>
<dbReference type="InterPro" id="IPR026992">
    <property type="entry name" value="DIOX_N"/>
</dbReference>
<dbReference type="Gene3D" id="2.60.120.330">
    <property type="entry name" value="B-lactam Antibiotic, Isopenicillin N Synthase, Chain"/>
    <property type="match status" value="1"/>
</dbReference>
<dbReference type="PROSITE" id="PS51471">
    <property type="entry name" value="FE2OG_OXY"/>
    <property type="match status" value="1"/>
</dbReference>
<feature type="domain" description="Fe2OG dioxygenase" evidence="6">
    <location>
        <begin position="172"/>
        <end position="281"/>
    </location>
</feature>
<dbReference type="PRINTS" id="PR00682">
    <property type="entry name" value="IPNSYNTHASE"/>
</dbReference>
<organism evidence="7 8">
    <name type="scientific">Prototheca wickerhamii</name>
    <dbReference type="NCBI Taxonomy" id="3111"/>
    <lineage>
        <taxon>Eukaryota</taxon>
        <taxon>Viridiplantae</taxon>
        <taxon>Chlorophyta</taxon>
        <taxon>core chlorophytes</taxon>
        <taxon>Trebouxiophyceae</taxon>
        <taxon>Chlorellales</taxon>
        <taxon>Chlorellaceae</taxon>
        <taxon>Prototheca</taxon>
    </lineage>
</organism>
<accession>A0AAD9MHW2</accession>
<dbReference type="InterPro" id="IPR005123">
    <property type="entry name" value="Oxoglu/Fe-dep_dioxygenase_dom"/>
</dbReference>
<evidence type="ECO:0000256" key="2">
    <source>
        <dbReference type="ARBA" id="ARBA00022723"/>
    </source>
</evidence>
<dbReference type="Proteomes" id="UP001255856">
    <property type="component" value="Unassembled WGS sequence"/>
</dbReference>
<dbReference type="AlphaFoldDB" id="A0AAD9MHW2"/>
<evidence type="ECO:0000256" key="5">
    <source>
        <dbReference type="RuleBase" id="RU003682"/>
    </source>
</evidence>
<keyword evidence="2 5" id="KW-0479">Metal-binding</keyword>